<evidence type="ECO:0000313" key="6">
    <source>
        <dbReference type="Proteomes" id="UP000199417"/>
    </source>
</evidence>
<organism evidence="5 6">
    <name type="scientific">Rhodococcus tukisamuensis</name>
    <dbReference type="NCBI Taxonomy" id="168276"/>
    <lineage>
        <taxon>Bacteria</taxon>
        <taxon>Bacillati</taxon>
        <taxon>Actinomycetota</taxon>
        <taxon>Actinomycetes</taxon>
        <taxon>Mycobacteriales</taxon>
        <taxon>Nocardiaceae</taxon>
        <taxon>Rhodococcus</taxon>
    </lineage>
</organism>
<keyword evidence="6" id="KW-1185">Reference proteome</keyword>
<dbReference type="STRING" id="168276.SAMN05444580_103281"/>
<dbReference type="InterPro" id="IPR051209">
    <property type="entry name" value="FAD-bind_Monooxygenase_sf"/>
</dbReference>
<proteinExistence type="inferred from homology"/>
<dbReference type="SUPFAM" id="SSF51905">
    <property type="entry name" value="FAD/NAD(P)-binding domain"/>
    <property type="match status" value="2"/>
</dbReference>
<keyword evidence="2" id="KW-0285">Flavoprotein</keyword>
<dbReference type="Pfam" id="PF00743">
    <property type="entry name" value="FMO-like"/>
    <property type="match status" value="1"/>
</dbReference>
<protein>
    <submittedName>
        <fullName evidence="5">Predicted flavoprotein CzcO associated with the cation diffusion facilitator CzcD</fullName>
    </submittedName>
</protein>
<sequence length="505" mass="56230">MTSPNAQDDSTWTDVLILGAGFSGLAAAATISRAGGLDYLLLEQGDDVGGAWRENTYPGCACDIPSPLYSFSFRQNPGWRHLFAPQQEILEYLRDTSAELRITERIRFGTKVTGADWDEQDGSWRVDTEDGAVFRARFLVSAMGVLHHASYPKLSGIENFQGPVFHSAHWDHSCDLDGKRVAVVGTGASAIQFVPAIVDRTAKLALFQRTAPWIVPKVNRAFSEDEREEMRRNPIKRWNRRARLFWIHEKRAKGFVSDTSKMGPTKALASGHLQRQIRDPELRAKLTPDYEIGCKRLLISSDYYPALAKPHVDVVTAGVEEVRAQSVVATDGTEYDADVLIFGTGFDAQNSLSRVPIRGRDGVALGSQWESGPEAYLGTTVAGFPNLFLLCGPNTGLGHNSQVFMIEAQARYMAKCLRYAGRGGVIEVRRDAQDRFNQFLQGRLSSTVWQAGGCKSWYQDPVTGRNTLLWPKSTLSYWVRTRFLRRADYRRQAGTRSTQPSVTVG</sequence>
<evidence type="ECO:0000313" key="5">
    <source>
        <dbReference type="EMBL" id="SDD20601.1"/>
    </source>
</evidence>
<dbReference type="GO" id="GO:0050660">
    <property type="term" value="F:flavin adenine dinucleotide binding"/>
    <property type="evidence" value="ECO:0007669"/>
    <property type="project" value="InterPro"/>
</dbReference>
<dbReference type="AlphaFoldDB" id="A0A1G6SV63"/>
<dbReference type="GO" id="GO:0050661">
    <property type="term" value="F:NADP binding"/>
    <property type="evidence" value="ECO:0007669"/>
    <property type="project" value="InterPro"/>
</dbReference>
<keyword evidence="4" id="KW-0560">Oxidoreductase</keyword>
<dbReference type="GO" id="GO:0004499">
    <property type="term" value="F:N,N-dimethylaniline monooxygenase activity"/>
    <property type="evidence" value="ECO:0007669"/>
    <property type="project" value="InterPro"/>
</dbReference>
<keyword evidence="3" id="KW-0274">FAD</keyword>
<gene>
    <name evidence="5" type="ORF">SAMN05444580_103281</name>
</gene>
<name>A0A1G6SV63_9NOCA</name>
<dbReference type="InterPro" id="IPR036188">
    <property type="entry name" value="FAD/NAD-bd_sf"/>
</dbReference>
<dbReference type="Gene3D" id="3.50.50.60">
    <property type="entry name" value="FAD/NAD(P)-binding domain"/>
    <property type="match status" value="2"/>
</dbReference>
<dbReference type="InterPro" id="IPR020946">
    <property type="entry name" value="Flavin_mOase-like"/>
</dbReference>
<dbReference type="PANTHER" id="PTHR42877">
    <property type="entry name" value="L-ORNITHINE N(5)-MONOOXYGENASE-RELATED"/>
    <property type="match status" value="1"/>
</dbReference>
<dbReference type="RefSeq" id="WP_072843267.1">
    <property type="nucleotide sequence ID" value="NZ_FNAB01000003.1"/>
</dbReference>
<comment type="similarity">
    <text evidence="1">Belongs to the FAD-binding monooxygenase family.</text>
</comment>
<dbReference type="PRINTS" id="PR00411">
    <property type="entry name" value="PNDRDTASEI"/>
</dbReference>
<evidence type="ECO:0000256" key="3">
    <source>
        <dbReference type="ARBA" id="ARBA00022827"/>
    </source>
</evidence>
<evidence type="ECO:0000256" key="2">
    <source>
        <dbReference type="ARBA" id="ARBA00022630"/>
    </source>
</evidence>
<dbReference type="PANTHER" id="PTHR42877:SF4">
    <property type="entry name" value="FAD_NAD(P)-BINDING DOMAIN-CONTAINING PROTEIN-RELATED"/>
    <property type="match status" value="1"/>
</dbReference>
<evidence type="ECO:0000256" key="1">
    <source>
        <dbReference type="ARBA" id="ARBA00010139"/>
    </source>
</evidence>
<dbReference type="Proteomes" id="UP000199417">
    <property type="component" value="Unassembled WGS sequence"/>
</dbReference>
<reference evidence="5 6" key="1">
    <citation type="submission" date="2016-10" db="EMBL/GenBank/DDBJ databases">
        <authorList>
            <person name="de Groot N.N."/>
        </authorList>
    </citation>
    <scope>NUCLEOTIDE SEQUENCE [LARGE SCALE GENOMIC DNA]</scope>
    <source>
        <strain evidence="5 6">JCM 11308</strain>
    </source>
</reference>
<dbReference type="EMBL" id="FNAB01000003">
    <property type="protein sequence ID" value="SDD20601.1"/>
    <property type="molecule type" value="Genomic_DNA"/>
</dbReference>
<evidence type="ECO:0000256" key="4">
    <source>
        <dbReference type="ARBA" id="ARBA00023002"/>
    </source>
</evidence>
<accession>A0A1G6SV63</accession>